<accession>A0A7W6CWB7</accession>
<dbReference type="Proteomes" id="UP000528964">
    <property type="component" value="Unassembled WGS sequence"/>
</dbReference>
<dbReference type="RefSeq" id="WP_183394096.1">
    <property type="nucleotide sequence ID" value="NZ_JACIDR010000001.1"/>
</dbReference>
<dbReference type="EMBL" id="JACIDR010000001">
    <property type="protein sequence ID" value="MBB3972308.1"/>
    <property type="molecule type" value="Genomic_DNA"/>
</dbReference>
<keyword evidence="3" id="KW-1185">Reference proteome</keyword>
<name>A0A7W6CWB7_9HYPH</name>
<feature type="transmembrane region" description="Helical" evidence="1">
    <location>
        <begin position="15"/>
        <end position="36"/>
    </location>
</feature>
<feature type="transmembrane region" description="Helical" evidence="1">
    <location>
        <begin position="87"/>
        <end position="104"/>
    </location>
</feature>
<keyword evidence="1" id="KW-0472">Membrane</keyword>
<protein>
    <submittedName>
        <fullName evidence="2">Uncharacterized protein</fullName>
    </submittedName>
</protein>
<proteinExistence type="predicted"/>
<evidence type="ECO:0000256" key="1">
    <source>
        <dbReference type="SAM" id="Phobius"/>
    </source>
</evidence>
<gene>
    <name evidence="2" type="ORF">GGR24_000941</name>
</gene>
<reference evidence="2 3" key="1">
    <citation type="submission" date="2020-08" db="EMBL/GenBank/DDBJ databases">
        <title>Genomic Encyclopedia of Type Strains, Phase IV (KMG-IV): sequencing the most valuable type-strain genomes for metagenomic binning, comparative biology and taxonomic classification.</title>
        <authorList>
            <person name="Goeker M."/>
        </authorList>
    </citation>
    <scope>NUCLEOTIDE SEQUENCE [LARGE SCALE GENOMIC DNA]</scope>
    <source>
        <strain evidence="2 3">DSM 25481</strain>
    </source>
</reference>
<keyword evidence="1" id="KW-1133">Transmembrane helix</keyword>
<evidence type="ECO:0000313" key="2">
    <source>
        <dbReference type="EMBL" id="MBB3972308.1"/>
    </source>
</evidence>
<keyword evidence="1" id="KW-0812">Transmembrane</keyword>
<organism evidence="2 3">
    <name type="scientific">Hansschlegelia beijingensis</name>
    <dbReference type="NCBI Taxonomy" id="1133344"/>
    <lineage>
        <taxon>Bacteria</taxon>
        <taxon>Pseudomonadati</taxon>
        <taxon>Pseudomonadota</taxon>
        <taxon>Alphaproteobacteria</taxon>
        <taxon>Hyphomicrobiales</taxon>
        <taxon>Methylopilaceae</taxon>
        <taxon>Hansschlegelia</taxon>
    </lineage>
</organism>
<sequence length="107" mass="11299">MTPPERGSTEVARQILPTSGTMIGVCTTLVGLVKLLEGQLGGSHVDEWGAIIAVAFLASAIFSYLAIRVSPESLVSGRTLERCADALFLFGLFALVVLVGLFAFETI</sequence>
<evidence type="ECO:0000313" key="3">
    <source>
        <dbReference type="Proteomes" id="UP000528964"/>
    </source>
</evidence>
<comment type="caution">
    <text evidence="2">The sequence shown here is derived from an EMBL/GenBank/DDBJ whole genome shotgun (WGS) entry which is preliminary data.</text>
</comment>
<feature type="transmembrane region" description="Helical" evidence="1">
    <location>
        <begin position="48"/>
        <end position="67"/>
    </location>
</feature>
<dbReference type="AlphaFoldDB" id="A0A7W6CWB7"/>